<keyword evidence="4" id="KW-1185">Reference proteome</keyword>
<feature type="compositionally biased region" description="Polar residues" evidence="1">
    <location>
        <begin position="1"/>
        <end position="35"/>
    </location>
</feature>
<dbReference type="EMBL" id="CH479184">
    <property type="protein sequence ID" value="EDW37013.1"/>
    <property type="molecule type" value="Genomic_DNA"/>
</dbReference>
<dbReference type="AlphaFoldDB" id="B4GK47"/>
<keyword evidence="2" id="KW-1133">Transmembrane helix</keyword>
<feature type="region of interest" description="Disordered" evidence="1">
    <location>
        <begin position="1"/>
        <end position="36"/>
    </location>
</feature>
<evidence type="ECO:0000256" key="1">
    <source>
        <dbReference type="SAM" id="MobiDB-lite"/>
    </source>
</evidence>
<dbReference type="HOGENOM" id="CLU_044524_0_0_1"/>
<keyword evidence="2" id="KW-0472">Membrane</keyword>
<evidence type="ECO:0000313" key="3">
    <source>
        <dbReference type="EMBL" id="EDW37013.1"/>
    </source>
</evidence>
<dbReference type="OrthoDB" id="7872751at2759"/>
<evidence type="ECO:0000313" key="4">
    <source>
        <dbReference type="Proteomes" id="UP000008744"/>
    </source>
</evidence>
<reference evidence="3 4" key="1">
    <citation type="journal article" date="2007" name="Nature">
        <title>Evolution of genes and genomes on the Drosophila phylogeny.</title>
        <authorList>
            <consortium name="Drosophila 12 Genomes Consortium"/>
            <person name="Clark A.G."/>
            <person name="Eisen M.B."/>
            <person name="Smith D.R."/>
            <person name="Bergman C.M."/>
            <person name="Oliver B."/>
            <person name="Markow T.A."/>
            <person name="Kaufman T.C."/>
            <person name="Kellis M."/>
            <person name="Gelbart W."/>
            <person name="Iyer V.N."/>
            <person name="Pollard D.A."/>
            <person name="Sackton T.B."/>
            <person name="Larracuente A.M."/>
            <person name="Singh N.D."/>
            <person name="Abad J.P."/>
            <person name="Abt D.N."/>
            <person name="Adryan B."/>
            <person name="Aguade M."/>
            <person name="Akashi H."/>
            <person name="Anderson W.W."/>
            <person name="Aquadro C.F."/>
            <person name="Ardell D.H."/>
            <person name="Arguello R."/>
            <person name="Artieri C.G."/>
            <person name="Barbash D.A."/>
            <person name="Barker D."/>
            <person name="Barsanti P."/>
            <person name="Batterham P."/>
            <person name="Batzoglou S."/>
            <person name="Begun D."/>
            <person name="Bhutkar A."/>
            <person name="Blanco E."/>
            <person name="Bosak S.A."/>
            <person name="Bradley R.K."/>
            <person name="Brand A.D."/>
            <person name="Brent M.R."/>
            <person name="Brooks A.N."/>
            <person name="Brown R.H."/>
            <person name="Butlin R.K."/>
            <person name="Caggese C."/>
            <person name="Calvi B.R."/>
            <person name="Bernardo de Carvalho A."/>
            <person name="Caspi A."/>
            <person name="Castrezana S."/>
            <person name="Celniker S.E."/>
            <person name="Chang J.L."/>
            <person name="Chapple C."/>
            <person name="Chatterji S."/>
            <person name="Chinwalla A."/>
            <person name="Civetta A."/>
            <person name="Clifton S.W."/>
            <person name="Comeron J.M."/>
            <person name="Costello J.C."/>
            <person name="Coyne J.A."/>
            <person name="Daub J."/>
            <person name="David R.G."/>
            <person name="Delcher A.L."/>
            <person name="Delehaunty K."/>
            <person name="Do C.B."/>
            <person name="Ebling H."/>
            <person name="Edwards K."/>
            <person name="Eickbush T."/>
            <person name="Evans J.D."/>
            <person name="Filipski A."/>
            <person name="Findeiss S."/>
            <person name="Freyhult E."/>
            <person name="Fulton L."/>
            <person name="Fulton R."/>
            <person name="Garcia A.C."/>
            <person name="Gardiner A."/>
            <person name="Garfield D.A."/>
            <person name="Garvin B.E."/>
            <person name="Gibson G."/>
            <person name="Gilbert D."/>
            <person name="Gnerre S."/>
            <person name="Godfrey J."/>
            <person name="Good R."/>
            <person name="Gotea V."/>
            <person name="Gravely B."/>
            <person name="Greenberg A.J."/>
            <person name="Griffiths-Jones S."/>
            <person name="Gross S."/>
            <person name="Guigo R."/>
            <person name="Gustafson E.A."/>
            <person name="Haerty W."/>
            <person name="Hahn M.W."/>
            <person name="Halligan D.L."/>
            <person name="Halpern A.L."/>
            <person name="Halter G.M."/>
            <person name="Han M.V."/>
            <person name="Heger A."/>
            <person name="Hillier L."/>
            <person name="Hinrichs A.S."/>
            <person name="Holmes I."/>
            <person name="Hoskins R.A."/>
            <person name="Hubisz M.J."/>
            <person name="Hultmark D."/>
            <person name="Huntley M.A."/>
            <person name="Jaffe D.B."/>
            <person name="Jagadeeshan S."/>
            <person name="Jeck W.R."/>
            <person name="Johnson J."/>
            <person name="Jones C.D."/>
            <person name="Jordan W.C."/>
            <person name="Karpen G.H."/>
            <person name="Kataoka E."/>
            <person name="Keightley P.D."/>
            <person name="Kheradpour P."/>
            <person name="Kirkness E.F."/>
            <person name="Koerich L.B."/>
            <person name="Kristiansen K."/>
            <person name="Kudrna D."/>
            <person name="Kulathinal R.J."/>
            <person name="Kumar S."/>
            <person name="Kwok R."/>
            <person name="Lander E."/>
            <person name="Langley C.H."/>
            <person name="Lapoint R."/>
            <person name="Lazzaro B.P."/>
            <person name="Lee S.J."/>
            <person name="Levesque L."/>
            <person name="Li R."/>
            <person name="Lin C.F."/>
            <person name="Lin M.F."/>
            <person name="Lindblad-Toh K."/>
            <person name="Llopart A."/>
            <person name="Long M."/>
            <person name="Low L."/>
            <person name="Lozovsky E."/>
            <person name="Lu J."/>
            <person name="Luo M."/>
            <person name="Machado C.A."/>
            <person name="Makalowski W."/>
            <person name="Marzo M."/>
            <person name="Matsuda M."/>
            <person name="Matzkin L."/>
            <person name="McAllister B."/>
            <person name="McBride C.S."/>
            <person name="McKernan B."/>
            <person name="McKernan K."/>
            <person name="Mendez-Lago M."/>
            <person name="Minx P."/>
            <person name="Mollenhauer M.U."/>
            <person name="Montooth K."/>
            <person name="Mount S.M."/>
            <person name="Mu X."/>
            <person name="Myers E."/>
            <person name="Negre B."/>
            <person name="Newfeld S."/>
            <person name="Nielsen R."/>
            <person name="Noor M.A."/>
            <person name="O'Grady P."/>
            <person name="Pachter L."/>
            <person name="Papaceit M."/>
            <person name="Parisi M.J."/>
            <person name="Parisi M."/>
            <person name="Parts L."/>
            <person name="Pedersen J.S."/>
            <person name="Pesole G."/>
            <person name="Phillippy A.M."/>
            <person name="Ponting C.P."/>
            <person name="Pop M."/>
            <person name="Porcelli D."/>
            <person name="Powell J.R."/>
            <person name="Prohaska S."/>
            <person name="Pruitt K."/>
            <person name="Puig M."/>
            <person name="Quesneville H."/>
            <person name="Ram K.R."/>
            <person name="Rand D."/>
            <person name="Rasmussen M.D."/>
            <person name="Reed L.K."/>
            <person name="Reenan R."/>
            <person name="Reily A."/>
            <person name="Remington K.A."/>
            <person name="Rieger T.T."/>
            <person name="Ritchie M.G."/>
            <person name="Robin C."/>
            <person name="Rogers Y.H."/>
            <person name="Rohde C."/>
            <person name="Rozas J."/>
            <person name="Rubenfield M.J."/>
            <person name="Ruiz A."/>
            <person name="Russo S."/>
            <person name="Salzberg S.L."/>
            <person name="Sanchez-Gracia A."/>
            <person name="Saranga D.J."/>
            <person name="Sato H."/>
            <person name="Schaeffer S.W."/>
            <person name="Schatz M.C."/>
            <person name="Schlenke T."/>
            <person name="Schwartz R."/>
            <person name="Segarra C."/>
            <person name="Singh R.S."/>
            <person name="Sirot L."/>
            <person name="Sirota M."/>
            <person name="Sisneros N.B."/>
            <person name="Smith C.D."/>
            <person name="Smith T.F."/>
            <person name="Spieth J."/>
            <person name="Stage D.E."/>
            <person name="Stark A."/>
            <person name="Stephan W."/>
            <person name="Strausberg R.L."/>
            <person name="Strempel S."/>
            <person name="Sturgill D."/>
            <person name="Sutton G."/>
            <person name="Sutton G.G."/>
            <person name="Tao W."/>
            <person name="Teichmann S."/>
            <person name="Tobari Y.N."/>
            <person name="Tomimura Y."/>
            <person name="Tsolas J.M."/>
            <person name="Valente V.L."/>
            <person name="Venter E."/>
            <person name="Venter J.C."/>
            <person name="Vicario S."/>
            <person name="Vieira F.G."/>
            <person name="Vilella A.J."/>
            <person name="Villasante A."/>
            <person name="Walenz B."/>
            <person name="Wang J."/>
            <person name="Wasserman M."/>
            <person name="Watts T."/>
            <person name="Wilson D."/>
            <person name="Wilson R.K."/>
            <person name="Wing R.A."/>
            <person name="Wolfner M.F."/>
            <person name="Wong A."/>
            <person name="Wong G.K."/>
            <person name="Wu C.I."/>
            <person name="Wu G."/>
            <person name="Yamamoto D."/>
            <person name="Yang H.P."/>
            <person name="Yang S.P."/>
            <person name="Yorke J.A."/>
            <person name="Yoshida K."/>
            <person name="Zdobnov E."/>
            <person name="Zhang P."/>
            <person name="Zhang Y."/>
            <person name="Zimin A.V."/>
            <person name="Baldwin J."/>
            <person name="Abdouelleil A."/>
            <person name="Abdulkadir J."/>
            <person name="Abebe A."/>
            <person name="Abera B."/>
            <person name="Abreu J."/>
            <person name="Acer S.C."/>
            <person name="Aftuck L."/>
            <person name="Alexander A."/>
            <person name="An P."/>
            <person name="Anderson E."/>
            <person name="Anderson S."/>
            <person name="Arachi H."/>
            <person name="Azer M."/>
            <person name="Bachantsang P."/>
            <person name="Barry A."/>
            <person name="Bayul T."/>
            <person name="Berlin A."/>
            <person name="Bessette D."/>
            <person name="Bloom T."/>
            <person name="Blye J."/>
            <person name="Boguslavskiy L."/>
            <person name="Bonnet C."/>
            <person name="Boukhgalter B."/>
            <person name="Bourzgui I."/>
            <person name="Brown A."/>
            <person name="Cahill P."/>
            <person name="Channer S."/>
            <person name="Cheshatsang Y."/>
            <person name="Chuda L."/>
            <person name="Citroen M."/>
            <person name="Collymore A."/>
            <person name="Cooke P."/>
            <person name="Costello M."/>
            <person name="D'Aco K."/>
            <person name="Daza R."/>
            <person name="De Haan G."/>
            <person name="DeGray S."/>
            <person name="DeMaso C."/>
            <person name="Dhargay N."/>
            <person name="Dooley K."/>
            <person name="Dooley E."/>
            <person name="Doricent M."/>
            <person name="Dorje P."/>
            <person name="Dorjee K."/>
            <person name="Dupes A."/>
            <person name="Elong R."/>
            <person name="Falk J."/>
            <person name="Farina A."/>
            <person name="Faro S."/>
            <person name="Ferguson D."/>
            <person name="Fisher S."/>
            <person name="Foley C.D."/>
            <person name="Franke A."/>
            <person name="Friedrich D."/>
            <person name="Gadbois L."/>
            <person name="Gearin G."/>
            <person name="Gearin C.R."/>
            <person name="Giannoukos G."/>
            <person name="Goode T."/>
            <person name="Graham J."/>
            <person name="Grandbois E."/>
            <person name="Grewal S."/>
            <person name="Gyaltsen K."/>
            <person name="Hafez N."/>
            <person name="Hagos B."/>
            <person name="Hall J."/>
            <person name="Henson C."/>
            <person name="Hollinger A."/>
            <person name="Honan T."/>
            <person name="Huard M.D."/>
            <person name="Hughes L."/>
            <person name="Hurhula B."/>
            <person name="Husby M.E."/>
            <person name="Kamat A."/>
            <person name="Kanga B."/>
            <person name="Kashin S."/>
            <person name="Khazanovich D."/>
            <person name="Kisner P."/>
            <person name="Lance K."/>
            <person name="Lara M."/>
            <person name="Lee W."/>
            <person name="Lennon N."/>
            <person name="Letendre F."/>
            <person name="LeVine R."/>
            <person name="Lipovsky A."/>
            <person name="Liu X."/>
            <person name="Liu J."/>
            <person name="Liu S."/>
            <person name="Lokyitsang T."/>
            <person name="Lokyitsang Y."/>
            <person name="Lubonja R."/>
            <person name="Lui A."/>
            <person name="MacDonald P."/>
            <person name="Magnisalis V."/>
            <person name="Maru K."/>
            <person name="Matthews C."/>
            <person name="McCusker W."/>
            <person name="McDonough S."/>
            <person name="Mehta T."/>
            <person name="Meldrim J."/>
            <person name="Meneus L."/>
            <person name="Mihai O."/>
            <person name="Mihalev A."/>
            <person name="Mihova T."/>
            <person name="Mittelman R."/>
            <person name="Mlenga V."/>
            <person name="Montmayeur A."/>
            <person name="Mulrain L."/>
            <person name="Navidi A."/>
            <person name="Naylor J."/>
            <person name="Negash T."/>
            <person name="Nguyen T."/>
            <person name="Nguyen N."/>
            <person name="Nicol R."/>
            <person name="Norbu C."/>
            <person name="Norbu N."/>
            <person name="Novod N."/>
            <person name="O'Neill B."/>
            <person name="Osman S."/>
            <person name="Markiewicz E."/>
            <person name="Oyono O.L."/>
            <person name="Patti C."/>
            <person name="Phunkhang P."/>
            <person name="Pierre F."/>
            <person name="Priest M."/>
            <person name="Raghuraman S."/>
            <person name="Rege F."/>
            <person name="Reyes R."/>
            <person name="Rise C."/>
            <person name="Rogov P."/>
            <person name="Ross K."/>
            <person name="Ryan E."/>
            <person name="Settipalli S."/>
            <person name="Shea T."/>
            <person name="Sherpa N."/>
            <person name="Shi L."/>
            <person name="Shih D."/>
            <person name="Sparrow T."/>
            <person name="Spaulding J."/>
            <person name="Stalker J."/>
            <person name="Stange-Thomann N."/>
            <person name="Stavropoulos S."/>
            <person name="Stone C."/>
            <person name="Strader C."/>
            <person name="Tesfaye S."/>
            <person name="Thomson T."/>
            <person name="Thoulutsang Y."/>
            <person name="Thoulutsang D."/>
            <person name="Topham K."/>
            <person name="Topping I."/>
            <person name="Tsamla T."/>
            <person name="Vassiliev H."/>
            <person name="Vo A."/>
            <person name="Wangchuk T."/>
            <person name="Wangdi T."/>
            <person name="Weiand M."/>
            <person name="Wilkinson J."/>
            <person name="Wilson A."/>
            <person name="Yadav S."/>
            <person name="Young G."/>
            <person name="Yu Q."/>
            <person name="Zembek L."/>
            <person name="Zhong D."/>
            <person name="Zimmer A."/>
            <person name="Zwirko Z."/>
            <person name="Jaffe D.B."/>
            <person name="Alvarez P."/>
            <person name="Brockman W."/>
            <person name="Butler J."/>
            <person name="Chin C."/>
            <person name="Gnerre S."/>
            <person name="Grabherr M."/>
            <person name="Kleber M."/>
            <person name="Mauceli E."/>
            <person name="MacCallum I."/>
        </authorList>
    </citation>
    <scope>NUCLEOTIDE SEQUENCE [LARGE SCALE GENOMIC DNA]</scope>
    <source>
        <strain evidence="4">MSH-3 / Tucson 14011-0111.49</strain>
    </source>
</reference>
<evidence type="ECO:0000256" key="2">
    <source>
        <dbReference type="SAM" id="Phobius"/>
    </source>
</evidence>
<accession>B4GK47</accession>
<feature type="compositionally biased region" description="Basic and acidic residues" evidence="1">
    <location>
        <begin position="270"/>
        <end position="287"/>
    </location>
</feature>
<organism evidence="4">
    <name type="scientific">Drosophila persimilis</name>
    <name type="common">Fruit fly</name>
    <dbReference type="NCBI Taxonomy" id="7234"/>
    <lineage>
        <taxon>Eukaryota</taxon>
        <taxon>Metazoa</taxon>
        <taxon>Ecdysozoa</taxon>
        <taxon>Arthropoda</taxon>
        <taxon>Hexapoda</taxon>
        <taxon>Insecta</taxon>
        <taxon>Pterygota</taxon>
        <taxon>Neoptera</taxon>
        <taxon>Endopterygota</taxon>
        <taxon>Diptera</taxon>
        <taxon>Brachycera</taxon>
        <taxon>Muscomorpha</taxon>
        <taxon>Ephydroidea</taxon>
        <taxon>Drosophilidae</taxon>
        <taxon>Drosophila</taxon>
        <taxon>Sophophora</taxon>
    </lineage>
</organism>
<keyword evidence="2" id="KW-0812">Transmembrane</keyword>
<feature type="transmembrane region" description="Helical" evidence="2">
    <location>
        <begin position="439"/>
        <end position="460"/>
    </location>
</feature>
<sequence>MESLCDISSSSLDESTYQDAMQDSNSSNKEVQDTSGDCLAVADESIRVGRRRPNIIDHGMRPKLGKLPIGQDVNRTRYRLTEDEQTMWVTTDSEVIGVQKKYIQKMGIDMDNYFNPKFPNKEKDPSNKNRGHTKTKVSKPPKLPTIPEEPEEESIGSMELWNSTKLLNAVAEQSGSQTAFNVRECLMNPTTASKWSRKSLRRLQEAAGLDTVKPVDSPKNLQRLGPGTGAGTGASSYKSRKEIGVRKKKKTPLTSKEKLMKERAERMKMEINDLKKSQTEAKVKEPLPDNSTYSLGESHQNDPKSAVVGDEKPSSSSENNTLAKDLTVIYENPNFIQKTDSKGNCVIKKLNQSQTNYFELKDTRSKVEHNPKELAVIELKSEAEKSLLRSCVAQNEDTLKAIQSSLKLVKELRQELEGLKTNRSIKFFDISIPKSTIRLLVTASFIINMTVLLLALLVYVRLLFREPATPTYWQFIQKYLRKK</sequence>
<feature type="region of interest" description="Disordered" evidence="1">
    <location>
        <begin position="270"/>
        <end position="320"/>
    </location>
</feature>
<feature type="region of interest" description="Disordered" evidence="1">
    <location>
        <begin position="115"/>
        <end position="155"/>
    </location>
</feature>
<feature type="region of interest" description="Disordered" evidence="1">
    <location>
        <begin position="209"/>
        <end position="255"/>
    </location>
</feature>
<feature type="compositionally biased region" description="Basic residues" evidence="1">
    <location>
        <begin position="129"/>
        <end position="139"/>
    </location>
</feature>
<proteinExistence type="predicted"/>
<name>B4GK47_DROPE</name>
<dbReference type="Proteomes" id="UP000008744">
    <property type="component" value="Unassembled WGS sequence"/>
</dbReference>
<protein>
    <submittedName>
        <fullName evidence="3">GL25748</fullName>
    </submittedName>
</protein>
<gene>
    <name evidence="3" type="primary">Dper\GL25748</name>
    <name evidence="3" type="ORF">Dper_GL25748</name>
</gene>
<feature type="compositionally biased region" description="Polar residues" evidence="1">
    <location>
        <begin position="289"/>
        <end position="298"/>
    </location>
</feature>
<dbReference type="OMA" id="ESHQNDP"/>